<gene>
    <name evidence="8 9" type="primary">panC</name>
    <name evidence="9" type="ORF">WJX64_15800</name>
</gene>
<evidence type="ECO:0000256" key="7">
    <source>
        <dbReference type="ARBA" id="ARBA00048258"/>
    </source>
</evidence>
<comment type="pathway">
    <text evidence="1 8">Cofactor biosynthesis; (R)-pantothenate biosynthesis; (R)-pantothenate from (R)-pantoate and beta-alanine: step 1/1.</text>
</comment>
<feature type="binding site" evidence="8">
    <location>
        <position position="77"/>
    </location>
    <ligand>
        <name>beta-alanine</name>
        <dbReference type="ChEBI" id="CHEBI:57966"/>
    </ligand>
</feature>
<dbReference type="RefSeq" id="WP_342115874.1">
    <property type="nucleotide sequence ID" value="NZ_JBCAUN010000003.1"/>
</dbReference>
<dbReference type="InterPro" id="IPR014729">
    <property type="entry name" value="Rossmann-like_a/b/a_fold"/>
</dbReference>
<evidence type="ECO:0000256" key="3">
    <source>
        <dbReference type="ARBA" id="ARBA00022598"/>
    </source>
</evidence>
<dbReference type="NCBIfam" id="TIGR00018">
    <property type="entry name" value="panC"/>
    <property type="match status" value="1"/>
</dbReference>
<organism evidence="9 10">
    <name type="scientific">Leifsonia stereocauli</name>
    <dbReference type="NCBI Taxonomy" id="3134136"/>
    <lineage>
        <taxon>Bacteria</taxon>
        <taxon>Bacillati</taxon>
        <taxon>Actinomycetota</taxon>
        <taxon>Actinomycetes</taxon>
        <taxon>Micrococcales</taxon>
        <taxon>Microbacteriaceae</taxon>
        <taxon>Leifsonia</taxon>
    </lineage>
</organism>
<dbReference type="SUPFAM" id="SSF52374">
    <property type="entry name" value="Nucleotidylyl transferase"/>
    <property type="match status" value="1"/>
</dbReference>
<feature type="binding site" evidence="8">
    <location>
        <begin position="46"/>
        <end position="53"/>
    </location>
    <ligand>
        <name>ATP</name>
        <dbReference type="ChEBI" id="CHEBI:30616"/>
    </ligand>
</feature>
<evidence type="ECO:0000313" key="9">
    <source>
        <dbReference type="EMBL" id="MEN1948020.1"/>
    </source>
</evidence>
<dbReference type="InterPro" id="IPR004821">
    <property type="entry name" value="Cyt_trans-like"/>
</dbReference>
<name>A0ABU9W7P9_9MICO</name>
<comment type="subunit">
    <text evidence="8">Homodimer.</text>
</comment>
<comment type="similarity">
    <text evidence="2 8">Belongs to the pantothenate synthetase family.</text>
</comment>
<keyword evidence="3 8" id="KW-0436">Ligase</keyword>
<dbReference type="Proteomes" id="UP001425155">
    <property type="component" value="Unassembled WGS sequence"/>
</dbReference>
<evidence type="ECO:0000256" key="6">
    <source>
        <dbReference type="ARBA" id="ARBA00022840"/>
    </source>
</evidence>
<keyword evidence="10" id="KW-1185">Reference proteome</keyword>
<dbReference type="InterPro" id="IPR003721">
    <property type="entry name" value="Pantoate_ligase"/>
</dbReference>
<dbReference type="PANTHER" id="PTHR21299:SF1">
    <property type="entry name" value="PANTOATE--BETA-ALANINE LIGASE"/>
    <property type="match status" value="1"/>
</dbReference>
<dbReference type="GO" id="GO:0004592">
    <property type="term" value="F:pantoate-beta-alanine ligase activity"/>
    <property type="evidence" value="ECO:0007669"/>
    <property type="project" value="UniProtKB-EC"/>
</dbReference>
<evidence type="ECO:0000256" key="4">
    <source>
        <dbReference type="ARBA" id="ARBA00022655"/>
    </source>
</evidence>
<evidence type="ECO:0000313" key="10">
    <source>
        <dbReference type="Proteomes" id="UP001425155"/>
    </source>
</evidence>
<feature type="binding site" evidence="8">
    <location>
        <position position="77"/>
    </location>
    <ligand>
        <name>(R)-pantoate</name>
        <dbReference type="ChEBI" id="CHEBI:15980"/>
    </ligand>
</feature>
<dbReference type="Gene3D" id="3.40.50.620">
    <property type="entry name" value="HUPs"/>
    <property type="match status" value="1"/>
</dbReference>
<reference evidence="9 10" key="1">
    <citation type="submission" date="2024-03" db="EMBL/GenBank/DDBJ databases">
        <title>YIM 134122 draft genome.</title>
        <authorList>
            <person name="Zuo S."/>
            <person name="Xiong L."/>
        </authorList>
    </citation>
    <scope>NUCLEOTIDE SEQUENCE [LARGE SCALE GENOMIC DNA]</scope>
    <source>
        <strain evidence="9 10">YIM 134122</strain>
    </source>
</reference>
<keyword evidence="5 8" id="KW-0547">Nucleotide-binding</keyword>
<dbReference type="EC" id="6.3.2.1" evidence="8"/>
<accession>A0ABU9W7P9</accession>
<feature type="binding site" evidence="8">
    <location>
        <position position="170"/>
    </location>
    <ligand>
        <name>(R)-pantoate</name>
        <dbReference type="ChEBI" id="CHEBI:15980"/>
    </ligand>
</feature>
<comment type="miscellaneous">
    <text evidence="8">The reaction proceeds by a bi uni uni bi ping pong mechanism.</text>
</comment>
<feature type="binding site" evidence="8">
    <location>
        <position position="193"/>
    </location>
    <ligand>
        <name>ATP</name>
        <dbReference type="ChEBI" id="CHEBI:30616"/>
    </ligand>
</feature>
<dbReference type="CDD" id="cd00560">
    <property type="entry name" value="PanC"/>
    <property type="match status" value="1"/>
</dbReference>
<dbReference type="Pfam" id="PF02569">
    <property type="entry name" value="Pantoate_ligase"/>
    <property type="match status" value="1"/>
</dbReference>
<evidence type="ECO:0000256" key="2">
    <source>
        <dbReference type="ARBA" id="ARBA00009256"/>
    </source>
</evidence>
<dbReference type="InterPro" id="IPR042176">
    <property type="entry name" value="Pantoate_ligase_C"/>
</dbReference>
<feature type="active site" description="Proton donor" evidence="8">
    <location>
        <position position="53"/>
    </location>
</feature>
<evidence type="ECO:0000256" key="8">
    <source>
        <dbReference type="HAMAP-Rule" id="MF_00158"/>
    </source>
</evidence>
<comment type="function">
    <text evidence="8">Catalyzes the condensation of pantoate with beta-alanine in an ATP-dependent reaction via a pantoyl-adenylate intermediate.</text>
</comment>
<dbReference type="NCBIfam" id="TIGR00125">
    <property type="entry name" value="cyt_tran_rel"/>
    <property type="match status" value="1"/>
</dbReference>
<feature type="binding site" evidence="8">
    <location>
        <begin position="201"/>
        <end position="204"/>
    </location>
    <ligand>
        <name>ATP</name>
        <dbReference type="ChEBI" id="CHEBI:30616"/>
    </ligand>
</feature>
<keyword evidence="6 8" id="KW-0067">ATP-binding</keyword>
<comment type="caution">
    <text evidence="9">The sequence shown here is derived from an EMBL/GenBank/DDBJ whole genome shotgun (WGS) entry which is preliminary data.</text>
</comment>
<comment type="subcellular location">
    <subcellularLocation>
        <location evidence="8">Cytoplasm</location>
    </subcellularLocation>
</comment>
<sequence length="297" mass="31321">MNRPSPTTSTLAADPTVTVLSTVASVRESVRAARASGDRIVLVPTMGALHAGHLALVDRARELGETVIVSIFVNPLQFGAGEDLDRYPRTLDADLEALDAHGASFVFAPPVDEMYPTGAVETRVSAGHVGSLYEGAARPGHFDGMLTVVAKLLGITQPDVAVFGRKDAQQAFLVQQMVADLNLATTIEVVATVRELDGLALSSRNRFLSDEERLAAITLSEALRTAENTAFEGVAEVLAEAAGAFGDHDAVKLDYLVVVDPATFLPVDDDFRGTATVLVAALVGGTRLIDNTTITLN</sequence>
<dbReference type="PANTHER" id="PTHR21299">
    <property type="entry name" value="CYTIDYLATE KINASE/PANTOATE-BETA-ALANINE LIGASE"/>
    <property type="match status" value="1"/>
</dbReference>
<keyword evidence="8" id="KW-0963">Cytoplasm</keyword>
<protein>
    <recommendedName>
        <fullName evidence="8">Pantothenate synthetase</fullName>
        <shortName evidence="8">PS</shortName>
        <ecNumber evidence="8">6.3.2.1</ecNumber>
    </recommendedName>
    <alternativeName>
        <fullName evidence="8">Pantoate--beta-alanine ligase</fullName>
    </alternativeName>
    <alternativeName>
        <fullName evidence="8">Pantoate-activating enzyme</fullName>
    </alternativeName>
</protein>
<evidence type="ECO:0000256" key="1">
    <source>
        <dbReference type="ARBA" id="ARBA00004990"/>
    </source>
</evidence>
<dbReference type="HAMAP" id="MF_00158">
    <property type="entry name" value="PanC"/>
    <property type="match status" value="1"/>
</dbReference>
<dbReference type="EMBL" id="JBCLVG010000003">
    <property type="protein sequence ID" value="MEN1948020.1"/>
    <property type="molecule type" value="Genomic_DNA"/>
</dbReference>
<comment type="catalytic activity">
    <reaction evidence="7 8">
        <text>(R)-pantoate + beta-alanine + ATP = (R)-pantothenate + AMP + diphosphate + H(+)</text>
        <dbReference type="Rhea" id="RHEA:10912"/>
        <dbReference type="ChEBI" id="CHEBI:15378"/>
        <dbReference type="ChEBI" id="CHEBI:15980"/>
        <dbReference type="ChEBI" id="CHEBI:29032"/>
        <dbReference type="ChEBI" id="CHEBI:30616"/>
        <dbReference type="ChEBI" id="CHEBI:33019"/>
        <dbReference type="ChEBI" id="CHEBI:57966"/>
        <dbReference type="ChEBI" id="CHEBI:456215"/>
        <dbReference type="EC" id="6.3.2.1"/>
    </reaction>
</comment>
<feature type="binding site" evidence="8">
    <location>
        <begin position="164"/>
        <end position="167"/>
    </location>
    <ligand>
        <name>ATP</name>
        <dbReference type="ChEBI" id="CHEBI:30616"/>
    </ligand>
</feature>
<proteinExistence type="inferred from homology"/>
<keyword evidence="4 8" id="KW-0566">Pantothenate biosynthesis</keyword>
<evidence type="ECO:0000256" key="5">
    <source>
        <dbReference type="ARBA" id="ARBA00022741"/>
    </source>
</evidence>
<dbReference type="Gene3D" id="3.30.1300.10">
    <property type="entry name" value="Pantoate-beta-alanine ligase, C-terminal domain"/>
    <property type="match status" value="1"/>
</dbReference>